<dbReference type="Gene3D" id="1.25.10.10">
    <property type="entry name" value="Leucine-rich Repeat Variant"/>
    <property type="match status" value="1"/>
</dbReference>
<dbReference type="Pfam" id="PF05536">
    <property type="entry name" value="Neurochondrin"/>
    <property type="match status" value="1"/>
</dbReference>
<evidence type="ECO:0000313" key="2">
    <source>
        <dbReference type="EMBL" id="CAG6685898.1"/>
    </source>
</evidence>
<dbReference type="AlphaFoldDB" id="A0A8D8TDK9"/>
<dbReference type="EMBL" id="HBUF01078612">
    <property type="protein sequence ID" value="CAG6632107.1"/>
    <property type="molecule type" value="Transcribed_RNA"/>
</dbReference>
<reference evidence="2" key="1">
    <citation type="submission" date="2021-05" db="EMBL/GenBank/DDBJ databases">
        <authorList>
            <person name="Alioto T."/>
            <person name="Alioto T."/>
            <person name="Gomez Garrido J."/>
        </authorList>
    </citation>
    <scope>NUCLEOTIDE SEQUENCE</scope>
</reference>
<dbReference type="InterPro" id="IPR011989">
    <property type="entry name" value="ARM-like"/>
</dbReference>
<name>A0A8D8TDK9_9HEMI</name>
<dbReference type="GO" id="GO:0030425">
    <property type="term" value="C:dendrite"/>
    <property type="evidence" value="ECO:0007669"/>
    <property type="project" value="TreeGrafter"/>
</dbReference>
<dbReference type="EMBL" id="HBUF01273943">
    <property type="protein sequence ID" value="CAG6685898.1"/>
    <property type="molecule type" value="Transcribed_RNA"/>
</dbReference>
<dbReference type="GO" id="GO:0048168">
    <property type="term" value="P:regulation of neuronal synaptic plasticity"/>
    <property type="evidence" value="ECO:0007669"/>
    <property type="project" value="TreeGrafter"/>
</dbReference>
<dbReference type="EMBL" id="HBUF01078611">
    <property type="protein sequence ID" value="CAG6632106.1"/>
    <property type="molecule type" value="Transcribed_RNA"/>
</dbReference>
<dbReference type="PANTHER" id="PTHR13109">
    <property type="entry name" value="NEUROCHONDRIN"/>
    <property type="match status" value="1"/>
</dbReference>
<evidence type="ECO:0000256" key="1">
    <source>
        <dbReference type="ARBA" id="ARBA00006927"/>
    </source>
</evidence>
<dbReference type="EMBL" id="HBUF01358908">
    <property type="protein sequence ID" value="CAG6719496.1"/>
    <property type="molecule type" value="Transcribed_RNA"/>
</dbReference>
<dbReference type="PANTHER" id="PTHR13109:SF7">
    <property type="entry name" value="NEUROCHONDRIN"/>
    <property type="match status" value="1"/>
</dbReference>
<dbReference type="EMBL" id="HBUF01273942">
    <property type="protein sequence ID" value="CAG6685897.1"/>
    <property type="molecule type" value="Transcribed_RNA"/>
</dbReference>
<dbReference type="InterPro" id="IPR016024">
    <property type="entry name" value="ARM-type_fold"/>
</dbReference>
<organism evidence="2">
    <name type="scientific">Cacopsylla melanoneura</name>
    <dbReference type="NCBI Taxonomy" id="428564"/>
    <lineage>
        <taxon>Eukaryota</taxon>
        <taxon>Metazoa</taxon>
        <taxon>Ecdysozoa</taxon>
        <taxon>Arthropoda</taxon>
        <taxon>Hexapoda</taxon>
        <taxon>Insecta</taxon>
        <taxon>Pterygota</taxon>
        <taxon>Neoptera</taxon>
        <taxon>Paraneoptera</taxon>
        <taxon>Hemiptera</taxon>
        <taxon>Sternorrhyncha</taxon>
        <taxon>Psylloidea</taxon>
        <taxon>Psyllidae</taxon>
        <taxon>Psyllinae</taxon>
        <taxon>Cacopsylla</taxon>
    </lineage>
</organism>
<accession>A0A8D8TDK9</accession>
<proteinExistence type="inferred from homology"/>
<dbReference type="GO" id="GO:0031175">
    <property type="term" value="P:neuron projection development"/>
    <property type="evidence" value="ECO:0007669"/>
    <property type="project" value="TreeGrafter"/>
</dbReference>
<dbReference type="EMBL" id="HBUF01523707">
    <property type="protein sequence ID" value="CAG6749553.1"/>
    <property type="molecule type" value="Transcribed_RNA"/>
</dbReference>
<sequence length="741" mass="83780">MSDLIESVKKCVAVLKAAKNDTEKFAALFMATKLVKGADCDAKNKKALFEAIGFPFLKKLLLSKNVPSDCPPAIYKSVAISILSAFCIEEEIATHKDMLSNIPVFLDIVEQTDAENDDNLIFISEAYACLQNIASYEPGQKTLFEIGAVPRMSEIYSTNSFQTDEALNILVSVVSRYGPVSWEGNTKGFNNLLNKISLDFETDNDDRKFELCSILHALLMSCPQKEINLTSTSEESWPLNIYKGLNDILKSKIGKKQRDPALKLASVIVEVLSIEWTLLDEEKPNQFLLLLIQLCTVEVRMQLEDKSFKEIMSNADLVIACFVFLEIALTYLGTDSLDLEQKEKQQLYTALKGAFSAVINLLTKLSKDMEIIKNGSTQEKIFICAMVRVLAAWLAQETSALRSAVYGVLPFVLQLCNETFYAYRSHYVQERVKLESGKPAAPVTPETDVDPLSKIDLLRFLLPALCHLTVEDQGRKIMLDVKEEEVLHEALAFHWSIVHYKGPPIPKAERLLKKPEPELPVKLVEDMKDSKTAIISMCNIFMNITVLESKLVEESPLFANLMKFIFNNLPELKNVPENLVLHGHLAILGLLLLKQQSKRVKKNDFSICRYIQVTIRFLWEAYTVDESSSDALVVNLNYKMHWREVEELWFLGMQTMSAILALEPWISEFAIESGWAQGTVVMLRKAQVGTIPANTKLAFEDFLVHLVEANADVKKLFNDNDILTVCRTHRFMELGKKMFRS</sequence>
<dbReference type="EMBL" id="HBUF01523708">
    <property type="protein sequence ID" value="CAG6749555.1"/>
    <property type="molecule type" value="Transcribed_RNA"/>
</dbReference>
<dbReference type="SUPFAM" id="SSF48371">
    <property type="entry name" value="ARM repeat"/>
    <property type="match status" value="1"/>
</dbReference>
<dbReference type="InterPro" id="IPR008709">
    <property type="entry name" value="Neurochondrin"/>
</dbReference>
<dbReference type="EMBL" id="HBUF01358909">
    <property type="protein sequence ID" value="CAG6719497.1"/>
    <property type="molecule type" value="Transcribed_RNA"/>
</dbReference>
<dbReference type="EMBL" id="HBUF01523706">
    <property type="protein sequence ID" value="CAG6749551.1"/>
    <property type="molecule type" value="Transcribed_RNA"/>
</dbReference>
<comment type="similarity">
    <text evidence="1">Belongs to the neurochondrin family.</text>
</comment>
<dbReference type="EMBL" id="HBUF01078610">
    <property type="protein sequence ID" value="CAG6632105.1"/>
    <property type="molecule type" value="Transcribed_RNA"/>
</dbReference>
<protein>
    <submittedName>
        <fullName evidence="2">Neurochondrin homolog</fullName>
    </submittedName>
</protein>